<evidence type="ECO:0000259" key="1">
    <source>
        <dbReference type="Pfam" id="PF13808"/>
    </source>
</evidence>
<protein>
    <recommendedName>
        <fullName evidence="1">H repeat-associated protein N-terminal domain-containing protein</fullName>
    </recommendedName>
</protein>
<evidence type="ECO:0000313" key="3">
    <source>
        <dbReference type="Proteomes" id="UP000076486"/>
    </source>
</evidence>
<evidence type="ECO:0000313" key="2">
    <source>
        <dbReference type="EMBL" id="KZN66534.1"/>
    </source>
</evidence>
<dbReference type="NCBIfam" id="NF033564">
    <property type="entry name" value="transpos_ISAs1"/>
    <property type="match status" value="1"/>
</dbReference>
<dbReference type="PANTHER" id="PTHR30298:SF0">
    <property type="entry name" value="PROTEIN YBFL-RELATED"/>
    <property type="match status" value="1"/>
</dbReference>
<dbReference type="Pfam" id="PF13808">
    <property type="entry name" value="DDE_Tnp_1_assoc"/>
    <property type="match status" value="1"/>
</dbReference>
<dbReference type="PATRIC" id="fig|1365248.3.peg.504"/>
<dbReference type="Proteomes" id="UP000076486">
    <property type="component" value="Unassembled WGS sequence"/>
</dbReference>
<dbReference type="InterPro" id="IPR032806">
    <property type="entry name" value="YbfD_N"/>
</dbReference>
<dbReference type="EMBL" id="AUYC01000012">
    <property type="protein sequence ID" value="KZN66534.1"/>
    <property type="molecule type" value="Genomic_DNA"/>
</dbReference>
<dbReference type="InterPro" id="IPR047647">
    <property type="entry name" value="ISAs1_transpos"/>
</dbReference>
<feature type="domain" description="H repeat-associated protein N-terminal" evidence="1">
    <location>
        <begin position="8"/>
        <end position="94"/>
    </location>
</feature>
<proteinExistence type="predicted"/>
<gene>
    <name evidence="2" type="ORF">N473_09075</name>
</gene>
<accession>A0A167MK18</accession>
<dbReference type="InterPro" id="IPR051698">
    <property type="entry name" value="Transposase_11-like"/>
</dbReference>
<organism evidence="2 3">
    <name type="scientific">Pseudoalteromonas luteoviolacea CPMOR-1</name>
    <dbReference type="NCBI Taxonomy" id="1365248"/>
    <lineage>
        <taxon>Bacteria</taxon>
        <taxon>Pseudomonadati</taxon>
        <taxon>Pseudomonadota</taxon>
        <taxon>Gammaproteobacteria</taxon>
        <taxon>Alteromonadales</taxon>
        <taxon>Pseudoalteromonadaceae</taxon>
        <taxon>Pseudoalteromonas</taxon>
    </lineage>
</organism>
<comment type="caution">
    <text evidence="2">The sequence shown here is derived from an EMBL/GenBank/DDBJ whole genome shotgun (WGS) entry which is preliminary data.</text>
</comment>
<name>A0A167MK18_9GAMM</name>
<dbReference type="AlphaFoldDB" id="A0A167MK18"/>
<sequence>MSANTLFEHFSSIDDPRQQGKVQHPLFDILFLTISAVIAGCQGWEEIEDFAHDKLSWLRKFIALSNGVPRHDTIARVISRIDMSQFQTCFSQWMQSCSELTGGSVVAIDGKD</sequence>
<reference evidence="2 3" key="1">
    <citation type="submission" date="2013-07" db="EMBL/GenBank/DDBJ databases">
        <title>Comparative Genomic and Metabolomic Analysis of Twelve Strains of Pseudoalteromonas luteoviolacea.</title>
        <authorList>
            <person name="Vynne N.G."/>
            <person name="Mansson M."/>
            <person name="Gram L."/>
        </authorList>
    </citation>
    <scope>NUCLEOTIDE SEQUENCE [LARGE SCALE GENOMIC DNA]</scope>
    <source>
        <strain evidence="2 3">CPMOR-1</strain>
    </source>
</reference>
<dbReference type="PANTHER" id="PTHR30298">
    <property type="entry name" value="H REPEAT-ASSOCIATED PREDICTED TRANSPOSASE"/>
    <property type="match status" value="1"/>
</dbReference>